<comment type="similarity">
    <text evidence="2">Belongs to the TDE1 family.</text>
</comment>
<keyword evidence="5 7" id="KW-0472">Membrane</keyword>
<feature type="transmembrane region" description="Helical" evidence="7">
    <location>
        <begin position="266"/>
        <end position="285"/>
    </location>
</feature>
<dbReference type="OrthoDB" id="5963193at2759"/>
<protein>
    <submittedName>
        <fullName evidence="9">TMS membrane protein/tumor differentially expressed protein</fullName>
    </submittedName>
</protein>
<evidence type="ECO:0000256" key="6">
    <source>
        <dbReference type="SAM" id="MobiDB-lite"/>
    </source>
</evidence>
<feature type="transmembrane region" description="Helical" evidence="7">
    <location>
        <begin position="446"/>
        <end position="469"/>
    </location>
</feature>
<evidence type="ECO:0000256" key="8">
    <source>
        <dbReference type="SAM" id="SignalP"/>
    </source>
</evidence>
<evidence type="ECO:0000313" key="10">
    <source>
        <dbReference type="Proteomes" id="UP000272025"/>
    </source>
</evidence>
<keyword evidence="3 7" id="KW-0812">Transmembrane</keyword>
<evidence type="ECO:0000256" key="2">
    <source>
        <dbReference type="ARBA" id="ARBA00006665"/>
    </source>
</evidence>
<dbReference type="InterPro" id="IPR005016">
    <property type="entry name" value="TDE1/TMS"/>
</dbReference>
<proteinExistence type="inferred from homology"/>
<dbReference type="STRING" id="1314773.A0A3N2PK64"/>
<feature type="transmembrane region" description="Helical" evidence="7">
    <location>
        <begin position="15"/>
        <end position="37"/>
    </location>
</feature>
<evidence type="ECO:0000256" key="7">
    <source>
        <dbReference type="SAM" id="Phobius"/>
    </source>
</evidence>
<evidence type="ECO:0000256" key="4">
    <source>
        <dbReference type="ARBA" id="ARBA00022989"/>
    </source>
</evidence>
<dbReference type="PANTHER" id="PTHR10383">
    <property type="entry name" value="SERINE INCORPORATOR"/>
    <property type="match status" value="1"/>
</dbReference>
<evidence type="ECO:0000256" key="1">
    <source>
        <dbReference type="ARBA" id="ARBA00004141"/>
    </source>
</evidence>
<feature type="region of interest" description="Disordered" evidence="6">
    <location>
        <begin position="376"/>
        <end position="396"/>
    </location>
</feature>
<feature type="chain" id="PRO_5017970895" evidence="8">
    <location>
        <begin position="23"/>
        <end position="475"/>
    </location>
</feature>
<dbReference type="RefSeq" id="XP_028462626.1">
    <property type="nucleotide sequence ID" value="XM_028615709.1"/>
</dbReference>
<dbReference type="Pfam" id="PF03348">
    <property type="entry name" value="Serinc"/>
    <property type="match status" value="1"/>
</dbReference>
<feature type="transmembrane region" description="Helical" evidence="7">
    <location>
        <begin position="130"/>
        <end position="150"/>
    </location>
</feature>
<reference evidence="9 10" key="1">
    <citation type="journal article" date="2018" name="Mol. Ecol.">
        <title>The obligate alkalophilic soda-lake fungus Sodiomyces alkalinus has shifted to a protein diet.</title>
        <authorList>
            <person name="Grum-Grzhimaylo A.A."/>
            <person name="Falkoski D.L."/>
            <person name="van den Heuvel J."/>
            <person name="Valero-Jimenez C.A."/>
            <person name="Min B."/>
            <person name="Choi I.G."/>
            <person name="Lipzen A."/>
            <person name="Daum C.G."/>
            <person name="Aanen D.K."/>
            <person name="Tsang A."/>
            <person name="Henrissat B."/>
            <person name="Bilanenko E.N."/>
            <person name="de Vries R.P."/>
            <person name="van Kan J.A.L."/>
            <person name="Grigoriev I.V."/>
            <person name="Debets A.J.M."/>
        </authorList>
    </citation>
    <scope>NUCLEOTIDE SEQUENCE [LARGE SCALE GENOMIC DNA]</scope>
    <source>
        <strain evidence="9 10">F11</strain>
    </source>
</reference>
<feature type="signal peptide" evidence="8">
    <location>
        <begin position="1"/>
        <end position="22"/>
    </location>
</feature>
<keyword evidence="4 7" id="KW-1133">Transmembrane helix</keyword>
<organism evidence="9 10">
    <name type="scientific">Sodiomyces alkalinus (strain CBS 110278 / VKM F-3762 / F11)</name>
    <name type="common">Alkaliphilic filamentous fungus</name>
    <dbReference type="NCBI Taxonomy" id="1314773"/>
    <lineage>
        <taxon>Eukaryota</taxon>
        <taxon>Fungi</taxon>
        <taxon>Dikarya</taxon>
        <taxon>Ascomycota</taxon>
        <taxon>Pezizomycotina</taxon>
        <taxon>Sordariomycetes</taxon>
        <taxon>Hypocreomycetidae</taxon>
        <taxon>Glomerellales</taxon>
        <taxon>Plectosphaerellaceae</taxon>
        <taxon>Sodiomyces</taxon>
    </lineage>
</organism>
<dbReference type="PANTHER" id="PTHR10383:SF9">
    <property type="entry name" value="SERINE INCORPORATOR, ISOFORM F"/>
    <property type="match status" value="1"/>
</dbReference>
<keyword evidence="10" id="KW-1185">Reference proteome</keyword>
<feature type="transmembrane region" description="Helical" evidence="7">
    <location>
        <begin position="49"/>
        <end position="71"/>
    </location>
</feature>
<dbReference type="AlphaFoldDB" id="A0A3N2PK64"/>
<feature type="transmembrane region" description="Helical" evidence="7">
    <location>
        <begin position="203"/>
        <end position="227"/>
    </location>
</feature>
<accession>A0A3N2PK64</accession>
<name>A0A3N2PK64_SODAK</name>
<dbReference type="Proteomes" id="UP000272025">
    <property type="component" value="Unassembled WGS sequence"/>
</dbReference>
<feature type="transmembrane region" description="Helical" evidence="7">
    <location>
        <begin position="162"/>
        <end position="182"/>
    </location>
</feature>
<evidence type="ECO:0000256" key="5">
    <source>
        <dbReference type="ARBA" id="ARBA00023136"/>
    </source>
</evidence>
<gene>
    <name evidence="9" type="ORF">SODALDRAFT_80337</name>
</gene>
<evidence type="ECO:0000313" key="9">
    <source>
        <dbReference type="EMBL" id="ROT34820.1"/>
    </source>
</evidence>
<evidence type="ECO:0000256" key="3">
    <source>
        <dbReference type="ARBA" id="ARBA00022692"/>
    </source>
</evidence>
<feature type="transmembrane region" description="Helical" evidence="7">
    <location>
        <begin position="305"/>
        <end position="323"/>
    </location>
</feature>
<feature type="transmembrane region" description="Helical" evidence="7">
    <location>
        <begin position="100"/>
        <end position="118"/>
    </location>
</feature>
<dbReference type="EMBL" id="ML119063">
    <property type="protein sequence ID" value="ROT34820.1"/>
    <property type="molecule type" value="Genomic_DNA"/>
</dbReference>
<feature type="transmembrane region" description="Helical" evidence="7">
    <location>
        <begin position="233"/>
        <end position="254"/>
    </location>
</feature>
<dbReference type="GeneID" id="39584186"/>
<comment type="subcellular location">
    <subcellularLocation>
        <location evidence="1">Membrane</location>
        <topology evidence="1">Multi-pass membrane protein</topology>
    </subcellularLocation>
</comment>
<feature type="transmembrane region" description="Helical" evidence="7">
    <location>
        <begin position="406"/>
        <end position="426"/>
    </location>
</feature>
<sequence length="475" mass="51870">MGALLSLPLLAVPSITTLITFAASCCGAATCSAICSACGKCGNSVATRVAYALLLLVNSTLSWIMLTPWAIKKLEHLMLDYVKIDCPTGQCHGWLAMNRINFALGLFHLVFAGLLFGIKSSKNPRAALQNGYWGPKVLAWLSLIVLSFLIPDEFFQVWGNYVSLFCAMLFLILGLILLVDLAHGWAEYCLEKIDATESKAWRTVLIGSTLGMYVASLAMTIVQYIFFAGGGCSMNQVAITVNLLLWLVTSFISVNPTVQEYNPKAGLAQAAMVAIYCTYLTMSAVSMEPDDKHCNPLVRAQGTRTTSIVIGAVVTMLTVAYTTTRAATQSLGLGTGRGIRLPESDEHDLVTQQPRAHREMRAEALRRAVEEGSLPADALLSDGEGEDESQAAGDDERNQTQYTYSVFHIIFFLATAWIATLLGMSVDQSQQDGDFAPVGRTYWASWVKIISAWVCYALYTWTLVAPVVLPDRFDF</sequence>
<dbReference type="GO" id="GO:0016020">
    <property type="term" value="C:membrane"/>
    <property type="evidence" value="ECO:0007669"/>
    <property type="project" value="UniProtKB-SubCell"/>
</dbReference>
<keyword evidence="8" id="KW-0732">Signal</keyword>